<dbReference type="EMBL" id="CAJGYO010000012">
    <property type="protein sequence ID" value="CAD6262739.1"/>
    <property type="molecule type" value="Genomic_DNA"/>
</dbReference>
<dbReference type="Gene3D" id="3.40.50.2000">
    <property type="entry name" value="Glycogen Phosphorylase B"/>
    <property type="match status" value="2"/>
</dbReference>
<dbReference type="OrthoDB" id="5835829at2759"/>
<sequence length="260" mass="28692">MPTKEISPGAGVLVNSCRALEGEFIDVVAGDLAADGKKYFAVGPINPLLDLRANAQKQSKPRHECLDWLDKQPPASIAELAAALRDSDQRFIWVLRDADRGNESADDDESQNRHAELLSKFTHQTEWRGRLITGWAPQLEILPHGATAAFMSHCGWNSTMESLSNGKPILAWPMHSDQMWDAELVCKYLNAGILVRPWEKHGEVIPAEAIRQVIEDAMLSDQGLAVRQRGKVLGEAVHACLDVGGSSRKDLDDFIAHITK</sequence>
<evidence type="ECO:0000313" key="5">
    <source>
        <dbReference type="EMBL" id="CAD6262739.1"/>
    </source>
</evidence>
<dbReference type="AlphaFoldDB" id="A0A811R0W5"/>
<keyword evidence="3" id="KW-0328">Glycosyltransferase</keyword>
<evidence type="ECO:0000256" key="2">
    <source>
        <dbReference type="ARBA" id="ARBA00022679"/>
    </source>
</evidence>
<evidence type="ECO:0000256" key="1">
    <source>
        <dbReference type="ARBA" id="ARBA00009995"/>
    </source>
</evidence>
<evidence type="ECO:0000256" key="3">
    <source>
        <dbReference type="RuleBase" id="RU003718"/>
    </source>
</evidence>
<dbReference type="InterPro" id="IPR035595">
    <property type="entry name" value="UDP_glycos_trans_CS"/>
</dbReference>
<dbReference type="InterPro" id="IPR002213">
    <property type="entry name" value="UDP_glucos_trans"/>
</dbReference>
<dbReference type="Pfam" id="PF26168">
    <property type="entry name" value="Glyco_transf_N"/>
    <property type="match status" value="1"/>
</dbReference>
<dbReference type="GO" id="GO:1901137">
    <property type="term" value="P:carbohydrate derivative biosynthetic process"/>
    <property type="evidence" value="ECO:0007669"/>
    <property type="project" value="UniProtKB-ARBA"/>
</dbReference>
<dbReference type="PANTHER" id="PTHR48044">
    <property type="entry name" value="GLYCOSYLTRANSFERASE"/>
    <property type="match status" value="1"/>
</dbReference>
<comment type="similarity">
    <text evidence="1 3">Belongs to the UDP-glycosyltransferase family.</text>
</comment>
<reference evidence="5" key="1">
    <citation type="submission" date="2020-10" db="EMBL/GenBank/DDBJ databases">
        <authorList>
            <person name="Han B."/>
            <person name="Lu T."/>
            <person name="Zhao Q."/>
            <person name="Huang X."/>
            <person name="Zhao Y."/>
        </authorList>
    </citation>
    <scope>NUCLEOTIDE SEQUENCE</scope>
</reference>
<organism evidence="5 6">
    <name type="scientific">Miscanthus lutarioriparius</name>
    <dbReference type="NCBI Taxonomy" id="422564"/>
    <lineage>
        <taxon>Eukaryota</taxon>
        <taxon>Viridiplantae</taxon>
        <taxon>Streptophyta</taxon>
        <taxon>Embryophyta</taxon>
        <taxon>Tracheophyta</taxon>
        <taxon>Spermatophyta</taxon>
        <taxon>Magnoliopsida</taxon>
        <taxon>Liliopsida</taxon>
        <taxon>Poales</taxon>
        <taxon>Poaceae</taxon>
        <taxon>PACMAD clade</taxon>
        <taxon>Panicoideae</taxon>
        <taxon>Andropogonodae</taxon>
        <taxon>Andropogoneae</taxon>
        <taxon>Saccharinae</taxon>
        <taxon>Miscanthus</taxon>
    </lineage>
</organism>
<comment type="caution">
    <text evidence="5">The sequence shown here is derived from an EMBL/GenBank/DDBJ whole genome shotgun (WGS) entry which is preliminary data.</text>
</comment>
<accession>A0A811R0W5</accession>
<dbReference type="CDD" id="cd03784">
    <property type="entry name" value="GT1_Gtf-like"/>
    <property type="match status" value="1"/>
</dbReference>
<dbReference type="FunFam" id="3.40.50.2000:FF:000060">
    <property type="entry name" value="Glycosyltransferase"/>
    <property type="match status" value="1"/>
</dbReference>
<dbReference type="GO" id="GO:0008194">
    <property type="term" value="F:UDP-glycosyltransferase activity"/>
    <property type="evidence" value="ECO:0007669"/>
    <property type="project" value="InterPro"/>
</dbReference>
<evidence type="ECO:0000259" key="4">
    <source>
        <dbReference type="Pfam" id="PF26168"/>
    </source>
</evidence>
<dbReference type="Proteomes" id="UP000604825">
    <property type="component" value="Unassembled WGS sequence"/>
</dbReference>
<protein>
    <recommendedName>
        <fullName evidence="4">Glycosyltransferase N-terminal domain-containing protein</fullName>
    </recommendedName>
</protein>
<dbReference type="PROSITE" id="PS00375">
    <property type="entry name" value="UDPGT"/>
    <property type="match status" value="1"/>
</dbReference>
<dbReference type="PANTHER" id="PTHR48044:SF22">
    <property type="entry name" value="GLYCOSYLTRANSFERASE"/>
    <property type="match status" value="1"/>
</dbReference>
<name>A0A811R0W5_9POAL</name>
<keyword evidence="2 3" id="KW-0808">Transferase</keyword>
<dbReference type="SUPFAM" id="SSF53756">
    <property type="entry name" value="UDP-Glycosyltransferase/glycogen phosphorylase"/>
    <property type="match status" value="1"/>
</dbReference>
<dbReference type="Pfam" id="PF00201">
    <property type="entry name" value="UDPGT"/>
    <property type="match status" value="1"/>
</dbReference>
<feature type="domain" description="Glycosyltransferase N-terminal" evidence="4">
    <location>
        <begin position="4"/>
        <end position="47"/>
    </location>
</feature>
<proteinExistence type="inferred from homology"/>
<evidence type="ECO:0000313" key="6">
    <source>
        <dbReference type="Proteomes" id="UP000604825"/>
    </source>
</evidence>
<gene>
    <name evidence="5" type="ORF">NCGR_LOCUS46074</name>
</gene>
<keyword evidence="6" id="KW-1185">Reference proteome</keyword>
<dbReference type="InterPro" id="IPR058980">
    <property type="entry name" value="Glyco_transf_N"/>
</dbReference>